<dbReference type="WBParaSite" id="Csp11.Scaffold630.g16789.t1">
    <property type="protein sequence ID" value="Csp11.Scaffold630.g16789.t1"/>
    <property type="gene ID" value="Csp11.Scaffold630.g16789"/>
</dbReference>
<dbReference type="Proteomes" id="UP000095282">
    <property type="component" value="Unplaced"/>
</dbReference>
<keyword evidence="1" id="KW-1133">Transmembrane helix</keyword>
<keyword evidence="1" id="KW-0812">Transmembrane</keyword>
<keyword evidence="2" id="KW-1185">Reference proteome</keyword>
<dbReference type="AlphaFoldDB" id="A0A1I7UK71"/>
<reference evidence="3" key="1">
    <citation type="submission" date="2016-11" db="UniProtKB">
        <authorList>
            <consortium name="WormBaseParasite"/>
        </authorList>
    </citation>
    <scope>IDENTIFICATION</scope>
</reference>
<evidence type="ECO:0000313" key="3">
    <source>
        <dbReference type="WBParaSite" id="Csp11.Scaffold630.g16789.t1"/>
    </source>
</evidence>
<keyword evidence="1" id="KW-0472">Membrane</keyword>
<name>A0A1I7UK71_9PELO</name>
<proteinExistence type="predicted"/>
<evidence type="ECO:0000313" key="2">
    <source>
        <dbReference type="Proteomes" id="UP000095282"/>
    </source>
</evidence>
<organism evidence="2 3">
    <name type="scientific">Caenorhabditis tropicalis</name>
    <dbReference type="NCBI Taxonomy" id="1561998"/>
    <lineage>
        <taxon>Eukaryota</taxon>
        <taxon>Metazoa</taxon>
        <taxon>Ecdysozoa</taxon>
        <taxon>Nematoda</taxon>
        <taxon>Chromadorea</taxon>
        <taxon>Rhabditida</taxon>
        <taxon>Rhabditina</taxon>
        <taxon>Rhabditomorpha</taxon>
        <taxon>Rhabditoidea</taxon>
        <taxon>Rhabditidae</taxon>
        <taxon>Peloderinae</taxon>
        <taxon>Caenorhabditis</taxon>
    </lineage>
</organism>
<evidence type="ECO:0000256" key="1">
    <source>
        <dbReference type="SAM" id="Phobius"/>
    </source>
</evidence>
<dbReference type="eggNOG" id="ENOG502TKAE">
    <property type="taxonomic scope" value="Eukaryota"/>
</dbReference>
<feature type="transmembrane region" description="Helical" evidence="1">
    <location>
        <begin position="20"/>
        <end position="39"/>
    </location>
</feature>
<protein>
    <submittedName>
        <fullName evidence="3">SPK domain-containing protein</fullName>
    </submittedName>
</protein>
<accession>A0A1I7UK71</accession>
<sequence length="302" mass="35159">MASETCLKDTKQLSKVDWKLFTFLIFYSSCLDGYAHILIRHWRDFVNVINITDQDERLLQEICDDLGSVKSNEEAKVGRAQAKVDGNKSTFQRLGAELHVFFVKLINENSQTFVLFNKSNKLEIFIAQKPYIRGADNSEIKFWKIVTSDGTKKSDRGNMEVITMYQRKEKHEDTKSVNHWYDCNRKKVVSGKEVATRKDGCFLQVDSKVIELEVFMKVYRKLNVLSTQDTQLRGALRTMLANYRWSLLFPLEQRIKTLRHVEFPPLTPIPKQKLSRSKTMMELPDMGAWSTRSRKQRASNDS</sequence>